<keyword evidence="5 9" id="KW-1133">Transmembrane helix</keyword>
<dbReference type="FunCoup" id="A0A151Z435">
    <property type="interactions" value="69"/>
</dbReference>
<dbReference type="InterPro" id="IPR017927">
    <property type="entry name" value="FAD-bd_FR_type"/>
</dbReference>
<dbReference type="InterPro" id="IPR039261">
    <property type="entry name" value="FNR_nucleotide-bd"/>
</dbReference>
<dbReference type="InterPro" id="IPR050369">
    <property type="entry name" value="RBOH/FRE"/>
</dbReference>
<feature type="transmembrane region" description="Helical" evidence="9">
    <location>
        <begin position="188"/>
        <end position="208"/>
    </location>
</feature>
<proteinExistence type="predicted"/>
<dbReference type="InterPro" id="IPR013130">
    <property type="entry name" value="Fe3_Rdtase_TM_dom"/>
</dbReference>
<evidence type="ECO:0000256" key="9">
    <source>
        <dbReference type="SAM" id="Phobius"/>
    </source>
</evidence>
<dbReference type="SFLD" id="SFLDS00052">
    <property type="entry name" value="Ferric_Reductase_Domain"/>
    <property type="match status" value="1"/>
</dbReference>
<dbReference type="Pfam" id="PF08022">
    <property type="entry name" value="FAD_binding_8"/>
    <property type="match status" value="1"/>
</dbReference>
<dbReference type="InterPro" id="IPR013112">
    <property type="entry name" value="FAD-bd_8"/>
</dbReference>
<sequence>MGLRLPTKEEVKKYWVNDGLKLVFLILFILGNIAIFAERFYHYKWVATDVFAILGYGGCFARGAAAMIKLDSAIILIPVLRNFLSWLRGTFINNYIPIDKNIIFHRFVAWVIAFATFMHVMAHYSNFRAISTSTVEKVADLHLDTVPTASYLAFRSLAGWTGHVVVVAMVLMYTSAIESIRRPMFETFWYTHHLFIVFFGLLCVHGLSGRLEPASYWKWVIGPCGLYILERIIRVARSKKTTMLLMAKQHPSRVIEVRMKVNGFKYKPGQYLFLNCPSIAMNEWHPFTITSAPEEDFVSCHINIVGNWTGKLSTLLNPEKKLGIIQENVLNAPNGKPILRVDGPFGAASEEVFKYKQVMLIGAGIGVTPFASILKHIKNQLARTYQTGPLIEKVHFFWICRDRSSFEWFSGIIGELEMENVNNFLEINAYLTGALSAQEVRDLTYAGGDQESRDQITGFSSPTQFGRPKWKEIFADFALRYADKDVGVFFCGPKMLSKDLYKNATHFTKTTTCRFHYNKENF</sequence>
<feature type="domain" description="FAD-binding FR-type" evidence="10">
    <location>
        <begin position="231"/>
        <end position="340"/>
    </location>
</feature>
<dbReference type="EMBL" id="LODT01000048">
    <property type="protein sequence ID" value="KYQ88705.1"/>
    <property type="molecule type" value="Genomic_DNA"/>
</dbReference>
<evidence type="ECO:0000256" key="1">
    <source>
        <dbReference type="ARBA" id="ARBA00004141"/>
    </source>
</evidence>
<evidence type="ECO:0000256" key="4">
    <source>
        <dbReference type="ARBA" id="ARBA00022723"/>
    </source>
</evidence>
<dbReference type="AlphaFoldDB" id="A0A151Z435"/>
<dbReference type="GO" id="GO:0042554">
    <property type="term" value="P:superoxide anion generation"/>
    <property type="evidence" value="ECO:0007669"/>
    <property type="project" value="TreeGrafter"/>
</dbReference>
<feature type="transmembrane region" description="Helical" evidence="9">
    <location>
        <begin position="103"/>
        <end position="122"/>
    </location>
</feature>
<dbReference type="InParanoid" id="A0A151Z435"/>
<keyword evidence="3 9" id="KW-0812">Transmembrane</keyword>
<dbReference type="PROSITE" id="PS51384">
    <property type="entry name" value="FAD_FR"/>
    <property type="match status" value="1"/>
</dbReference>
<dbReference type="SFLD" id="SFLDG01168">
    <property type="entry name" value="Ferric_reductase_subgroup_(FRE"/>
    <property type="match status" value="1"/>
</dbReference>
<dbReference type="PANTHER" id="PTHR11972">
    <property type="entry name" value="NADPH OXIDASE"/>
    <property type="match status" value="1"/>
</dbReference>
<dbReference type="FunFam" id="3.40.50.80:FF:000004">
    <property type="entry name" value="NADPH oxidase isoform 2"/>
    <property type="match status" value="1"/>
</dbReference>
<evidence type="ECO:0000256" key="3">
    <source>
        <dbReference type="ARBA" id="ARBA00022692"/>
    </source>
</evidence>
<keyword evidence="2" id="KW-0349">Heme</keyword>
<dbReference type="InterPro" id="IPR013121">
    <property type="entry name" value="Fe_red_NAD-bd_6"/>
</dbReference>
<name>A0A151Z435_TIELA</name>
<feature type="transmembrane region" description="Helical" evidence="9">
    <location>
        <begin position="74"/>
        <end position="91"/>
    </location>
</feature>
<dbReference type="Gene3D" id="3.40.50.80">
    <property type="entry name" value="Nucleotide-binding domain of ferredoxin-NADP reductase (FNR) module"/>
    <property type="match status" value="1"/>
</dbReference>
<dbReference type="Gene3D" id="2.40.30.10">
    <property type="entry name" value="Translation factors"/>
    <property type="match status" value="1"/>
</dbReference>
<dbReference type="GO" id="GO:0043020">
    <property type="term" value="C:NADPH oxidase complex"/>
    <property type="evidence" value="ECO:0007669"/>
    <property type="project" value="TreeGrafter"/>
</dbReference>
<dbReference type="OrthoDB" id="167398at2759"/>
<keyword evidence="7" id="KW-0408">Iron</keyword>
<keyword evidence="8 9" id="KW-0472">Membrane</keyword>
<evidence type="ECO:0000313" key="11">
    <source>
        <dbReference type="EMBL" id="KYQ88705.1"/>
    </source>
</evidence>
<evidence type="ECO:0000256" key="6">
    <source>
        <dbReference type="ARBA" id="ARBA00023002"/>
    </source>
</evidence>
<gene>
    <name evidence="11" type="ORF">DLAC_10725</name>
</gene>
<evidence type="ECO:0000313" key="12">
    <source>
        <dbReference type="Proteomes" id="UP000076078"/>
    </source>
</evidence>
<keyword evidence="4" id="KW-0479">Metal-binding</keyword>
<dbReference type="InterPro" id="IPR000778">
    <property type="entry name" value="Cyt_b245_heavy_chain"/>
</dbReference>
<dbReference type="GO" id="GO:0016175">
    <property type="term" value="F:superoxide-generating NAD(P)H oxidase activity"/>
    <property type="evidence" value="ECO:0007669"/>
    <property type="project" value="TreeGrafter"/>
</dbReference>
<organism evidence="11 12">
    <name type="scientific">Tieghemostelium lacteum</name>
    <name type="common">Slime mold</name>
    <name type="synonym">Dictyostelium lacteum</name>
    <dbReference type="NCBI Taxonomy" id="361077"/>
    <lineage>
        <taxon>Eukaryota</taxon>
        <taxon>Amoebozoa</taxon>
        <taxon>Evosea</taxon>
        <taxon>Eumycetozoa</taxon>
        <taxon>Dictyostelia</taxon>
        <taxon>Dictyosteliales</taxon>
        <taxon>Raperosteliaceae</taxon>
        <taxon>Tieghemostelium</taxon>
    </lineage>
</organism>
<evidence type="ECO:0000256" key="5">
    <source>
        <dbReference type="ARBA" id="ARBA00022989"/>
    </source>
</evidence>
<feature type="transmembrane region" description="Helical" evidence="9">
    <location>
        <begin position="20"/>
        <end position="38"/>
    </location>
</feature>
<keyword evidence="6" id="KW-0560">Oxidoreductase</keyword>
<dbReference type="InterPro" id="IPR017938">
    <property type="entry name" value="Riboflavin_synthase-like_b-brl"/>
</dbReference>
<dbReference type="PANTHER" id="PTHR11972:SF153">
    <property type="entry name" value="SUPEROXIDE-GENERATING NADPH OXIDASE HEAVY CHAIN SUBUNIT A"/>
    <property type="match status" value="1"/>
</dbReference>
<dbReference type="Pfam" id="PF08030">
    <property type="entry name" value="NAD_binding_6"/>
    <property type="match status" value="1"/>
</dbReference>
<dbReference type="CDD" id="cd06186">
    <property type="entry name" value="NOX_Duox_like_FAD_NADP"/>
    <property type="match status" value="1"/>
</dbReference>
<dbReference type="OMA" id="FTFAKEH"/>
<dbReference type="Pfam" id="PF01794">
    <property type="entry name" value="Ferric_reduct"/>
    <property type="match status" value="1"/>
</dbReference>
<reference evidence="11 12" key="1">
    <citation type="submission" date="2015-12" db="EMBL/GenBank/DDBJ databases">
        <title>Dictyostelia acquired genes for synthesis and detection of signals that induce cell-type specialization by lateral gene transfer from prokaryotes.</title>
        <authorList>
            <person name="Gloeckner G."/>
            <person name="Schaap P."/>
        </authorList>
    </citation>
    <scope>NUCLEOTIDE SEQUENCE [LARGE SCALE GENOMIC DNA]</scope>
    <source>
        <strain evidence="11 12">TK</strain>
    </source>
</reference>
<dbReference type="SUPFAM" id="SSF52343">
    <property type="entry name" value="Ferredoxin reductase-like, C-terminal NADP-linked domain"/>
    <property type="match status" value="1"/>
</dbReference>
<evidence type="ECO:0000256" key="8">
    <source>
        <dbReference type="ARBA" id="ARBA00023136"/>
    </source>
</evidence>
<protein>
    <submittedName>
        <fullName evidence="11">Superoxide-generating NADPH oxidase flavocytochrome</fullName>
    </submittedName>
</protein>
<comment type="caution">
    <text evidence="11">The sequence shown here is derived from an EMBL/GenBank/DDBJ whole genome shotgun (WGS) entry which is preliminary data.</text>
</comment>
<accession>A0A151Z435</accession>
<keyword evidence="12" id="KW-1185">Reference proteome</keyword>
<evidence type="ECO:0000259" key="10">
    <source>
        <dbReference type="PROSITE" id="PS51384"/>
    </source>
</evidence>
<dbReference type="SFLD" id="SFLDG01169">
    <property type="entry name" value="NADPH_oxidase_subgroup_(NOX)"/>
    <property type="match status" value="1"/>
</dbReference>
<evidence type="ECO:0000256" key="7">
    <source>
        <dbReference type="ARBA" id="ARBA00023004"/>
    </source>
</evidence>
<evidence type="ECO:0000256" key="2">
    <source>
        <dbReference type="ARBA" id="ARBA00022617"/>
    </source>
</evidence>
<dbReference type="GO" id="GO:0006952">
    <property type="term" value="P:defense response"/>
    <property type="evidence" value="ECO:0007669"/>
    <property type="project" value="TreeGrafter"/>
</dbReference>
<dbReference type="PRINTS" id="PR00466">
    <property type="entry name" value="GP91PHOX"/>
</dbReference>
<dbReference type="SUPFAM" id="SSF63380">
    <property type="entry name" value="Riboflavin synthase domain-like"/>
    <property type="match status" value="1"/>
</dbReference>
<dbReference type="GO" id="GO:0046872">
    <property type="term" value="F:metal ion binding"/>
    <property type="evidence" value="ECO:0007669"/>
    <property type="project" value="UniProtKB-KW"/>
</dbReference>
<dbReference type="Proteomes" id="UP000076078">
    <property type="component" value="Unassembled WGS sequence"/>
</dbReference>
<feature type="transmembrane region" description="Helical" evidence="9">
    <location>
        <begin position="157"/>
        <end position="176"/>
    </location>
</feature>
<dbReference type="STRING" id="361077.A0A151Z435"/>
<comment type="subcellular location">
    <subcellularLocation>
        <location evidence="1">Membrane</location>
        <topology evidence="1">Multi-pass membrane protein</topology>
    </subcellularLocation>
</comment>